<dbReference type="VEuPathDB" id="TriTrypDB:BSAL_61560"/>
<gene>
    <name evidence="2" type="ORF">BSAL_61560</name>
</gene>
<accession>A0A0S4IRJ4</accession>
<feature type="compositionally biased region" description="Low complexity" evidence="1">
    <location>
        <begin position="349"/>
        <end position="365"/>
    </location>
</feature>
<evidence type="ECO:0000313" key="3">
    <source>
        <dbReference type="Proteomes" id="UP000051952"/>
    </source>
</evidence>
<dbReference type="AlphaFoldDB" id="A0A0S4IRJ4"/>
<dbReference type="Proteomes" id="UP000051952">
    <property type="component" value="Unassembled WGS sequence"/>
</dbReference>
<proteinExistence type="predicted"/>
<name>A0A0S4IRJ4_BODSA</name>
<evidence type="ECO:0000313" key="2">
    <source>
        <dbReference type="EMBL" id="CUF34069.1"/>
    </source>
</evidence>
<protein>
    <submittedName>
        <fullName evidence="2">Uncharacterized protein</fullName>
    </submittedName>
</protein>
<dbReference type="EMBL" id="CYKH01000303">
    <property type="protein sequence ID" value="CUF34069.1"/>
    <property type="molecule type" value="Genomic_DNA"/>
</dbReference>
<keyword evidence="3" id="KW-1185">Reference proteome</keyword>
<organism evidence="2 3">
    <name type="scientific">Bodo saltans</name>
    <name type="common">Flagellated protozoan</name>
    <dbReference type="NCBI Taxonomy" id="75058"/>
    <lineage>
        <taxon>Eukaryota</taxon>
        <taxon>Discoba</taxon>
        <taxon>Euglenozoa</taxon>
        <taxon>Kinetoplastea</taxon>
        <taxon>Metakinetoplastina</taxon>
        <taxon>Eubodonida</taxon>
        <taxon>Bodonidae</taxon>
        <taxon>Bodo</taxon>
    </lineage>
</organism>
<evidence type="ECO:0000256" key="1">
    <source>
        <dbReference type="SAM" id="MobiDB-lite"/>
    </source>
</evidence>
<sequence>MNFQLSICGLSSVQLQFHDIWPSLPIDDFVAHVLYRIRTYGSVESLPALERVVSQTCLLFSDDGTVRRLLCGPPPGLKSQDQLRVAKGEMTFKTCGEAFDLLDNGTRNGLRGWIYFAYQTQSIECHCKYRDDVNGFKAFRNSVEKHKHVEVSGIDLIFGDVLDAKRALVARGAFHGVEDVALLIEKSEDRCAAGAIHSLDAAYTSSSAMVELPNDELLFPLLREDLCGSVLVVQREGITVTVLVGAKRLLLPRFQLARDTVQRVLQRLRVSFHVASEHLFLEGREYEGAIQPSEQLFNLVGIDGEVHFSTTLPRPPPAPLVNEGKRAVTIMAASAHSPQRTRTDAPTLASASAVSAHASSSTSVARGQTSWHAPEEPLRAHTIAQELSNLSSHRHAAPHGVVLSEPPRITCRVDVSDCCSTSAQNSIPTSNGGGAMLVDVVLPDDGLVFTGRDLKQFLVSNHVISSQFASPADLRLIQGKRIVDDFEDLHAFVSPVESTSHLMHNATILLTCRRNR</sequence>
<reference evidence="3" key="1">
    <citation type="submission" date="2015-09" db="EMBL/GenBank/DDBJ databases">
        <authorList>
            <consortium name="Pathogen Informatics"/>
        </authorList>
    </citation>
    <scope>NUCLEOTIDE SEQUENCE [LARGE SCALE GENOMIC DNA]</scope>
    <source>
        <strain evidence="3">Lake Konstanz</strain>
    </source>
</reference>
<feature type="region of interest" description="Disordered" evidence="1">
    <location>
        <begin position="334"/>
        <end position="372"/>
    </location>
</feature>